<accession>A0A1G7HB46</accession>
<dbReference type="OrthoDB" id="795853at2"/>
<dbReference type="PANTHER" id="PTHR44591:SF3">
    <property type="entry name" value="RESPONSE REGULATORY DOMAIN-CONTAINING PROTEIN"/>
    <property type="match status" value="1"/>
</dbReference>
<dbReference type="Pfam" id="PF00072">
    <property type="entry name" value="Response_reg"/>
    <property type="match status" value="1"/>
</dbReference>
<name>A0A1G7HB46_9SPHI</name>
<dbReference type="SMART" id="SM00448">
    <property type="entry name" value="REC"/>
    <property type="match status" value="1"/>
</dbReference>
<feature type="domain" description="Response regulatory" evidence="3">
    <location>
        <begin position="4"/>
        <end position="118"/>
    </location>
</feature>
<dbReference type="InterPro" id="IPR011006">
    <property type="entry name" value="CheY-like_superfamily"/>
</dbReference>
<evidence type="ECO:0000313" key="5">
    <source>
        <dbReference type="Proteomes" id="UP000199072"/>
    </source>
</evidence>
<dbReference type="STRING" id="1391627.SAMN05216464_111144"/>
<evidence type="ECO:0000259" key="3">
    <source>
        <dbReference type="PROSITE" id="PS50110"/>
    </source>
</evidence>
<evidence type="ECO:0000256" key="2">
    <source>
        <dbReference type="PROSITE-ProRule" id="PRU00169"/>
    </source>
</evidence>
<dbReference type="PANTHER" id="PTHR44591">
    <property type="entry name" value="STRESS RESPONSE REGULATOR PROTEIN 1"/>
    <property type="match status" value="1"/>
</dbReference>
<dbReference type="PROSITE" id="PS50110">
    <property type="entry name" value="RESPONSE_REGULATORY"/>
    <property type="match status" value="1"/>
</dbReference>
<keyword evidence="5" id="KW-1185">Reference proteome</keyword>
<proteinExistence type="predicted"/>
<dbReference type="Proteomes" id="UP000199072">
    <property type="component" value="Unassembled WGS sequence"/>
</dbReference>
<evidence type="ECO:0000256" key="1">
    <source>
        <dbReference type="ARBA" id="ARBA00022553"/>
    </source>
</evidence>
<dbReference type="AlphaFoldDB" id="A0A1G7HB46"/>
<gene>
    <name evidence="4" type="ORF">SAMN05216464_111144</name>
</gene>
<dbReference type="Gene3D" id="3.40.50.2300">
    <property type="match status" value="1"/>
</dbReference>
<sequence length="119" mass="13430">MSKHILIIEDDPDILSILEIALQLSGYQVSGIPRTQDIFTTIKTYDPDLILTDYMMPGLNGGQICNLLKSREETRDLPVILMSAYHKMAISLAKFSYDAYIPKPFDVNKLIGVIEKLLN</sequence>
<dbReference type="InterPro" id="IPR050595">
    <property type="entry name" value="Bact_response_regulator"/>
</dbReference>
<evidence type="ECO:0000313" key="4">
    <source>
        <dbReference type="EMBL" id="SDE97533.1"/>
    </source>
</evidence>
<dbReference type="SUPFAM" id="SSF52172">
    <property type="entry name" value="CheY-like"/>
    <property type="match status" value="1"/>
</dbReference>
<dbReference type="InterPro" id="IPR001789">
    <property type="entry name" value="Sig_transdc_resp-reg_receiver"/>
</dbReference>
<dbReference type="GO" id="GO:0000160">
    <property type="term" value="P:phosphorelay signal transduction system"/>
    <property type="evidence" value="ECO:0007669"/>
    <property type="project" value="InterPro"/>
</dbReference>
<keyword evidence="1 2" id="KW-0597">Phosphoprotein</keyword>
<dbReference type="RefSeq" id="WP_091152530.1">
    <property type="nucleotide sequence ID" value="NZ_FNAI01000011.1"/>
</dbReference>
<dbReference type="EMBL" id="FNAI01000011">
    <property type="protein sequence ID" value="SDE97533.1"/>
    <property type="molecule type" value="Genomic_DNA"/>
</dbReference>
<organism evidence="4 5">
    <name type="scientific">Mucilaginibacter pineti</name>
    <dbReference type="NCBI Taxonomy" id="1391627"/>
    <lineage>
        <taxon>Bacteria</taxon>
        <taxon>Pseudomonadati</taxon>
        <taxon>Bacteroidota</taxon>
        <taxon>Sphingobacteriia</taxon>
        <taxon>Sphingobacteriales</taxon>
        <taxon>Sphingobacteriaceae</taxon>
        <taxon>Mucilaginibacter</taxon>
    </lineage>
</organism>
<reference evidence="4 5" key="1">
    <citation type="submission" date="2016-10" db="EMBL/GenBank/DDBJ databases">
        <authorList>
            <person name="de Groot N.N."/>
        </authorList>
    </citation>
    <scope>NUCLEOTIDE SEQUENCE [LARGE SCALE GENOMIC DNA]</scope>
    <source>
        <strain evidence="4 5">47C3B</strain>
    </source>
</reference>
<protein>
    <submittedName>
        <fullName evidence="4">Two-component system, OmpR family, phosphate regulon response regulator PhoB</fullName>
    </submittedName>
</protein>
<feature type="modified residue" description="4-aspartylphosphate" evidence="2">
    <location>
        <position position="53"/>
    </location>
</feature>